<gene>
    <name evidence="1" type="ORF">L6164_006455</name>
</gene>
<comment type="caution">
    <text evidence="1">The sequence shown here is derived from an EMBL/GenBank/DDBJ whole genome shotgun (WGS) entry which is preliminary data.</text>
</comment>
<proteinExistence type="predicted"/>
<organism evidence="1 2">
    <name type="scientific">Bauhinia variegata</name>
    <name type="common">Purple orchid tree</name>
    <name type="synonym">Phanera variegata</name>
    <dbReference type="NCBI Taxonomy" id="167791"/>
    <lineage>
        <taxon>Eukaryota</taxon>
        <taxon>Viridiplantae</taxon>
        <taxon>Streptophyta</taxon>
        <taxon>Embryophyta</taxon>
        <taxon>Tracheophyta</taxon>
        <taxon>Spermatophyta</taxon>
        <taxon>Magnoliopsida</taxon>
        <taxon>eudicotyledons</taxon>
        <taxon>Gunneridae</taxon>
        <taxon>Pentapetalae</taxon>
        <taxon>rosids</taxon>
        <taxon>fabids</taxon>
        <taxon>Fabales</taxon>
        <taxon>Fabaceae</taxon>
        <taxon>Cercidoideae</taxon>
        <taxon>Cercideae</taxon>
        <taxon>Bauhiniinae</taxon>
        <taxon>Bauhinia</taxon>
    </lineage>
</organism>
<evidence type="ECO:0000313" key="1">
    <source>
        <dbReference type="EMBL" id="KAI4352180.1"/>
    </source>
</evidence>
<dbReference type="EMBL" id="CM039428">
    <property type="protein sequence ID" value="KAI4352180.1"/>
    <property type="molecule type" value="Genomic_DNA"/>
</dbReference>
<protein>
    <submittedName>
        <fullName evidence="1">Uncharacterized protein</fullName>
    </submittedName>
</protein>
<dbReference type="Proteomes" id="UP000828941">
    <property type="component" value="Chromosome 3"/>
</dbReference>
<name>A0ACB9PTU8_BAUVA</name>
<reference evidence="1 2" key="1">
    <citation type="journal article" date="2022" name="DNA Res.">
        <title>Chromosomal-level genome assembly of the orchid tree Bauhinia variegata (Leguminosae; Cercidoideae) supports the allotetraploid origin hypothesis of Bauhinia.</title>
        <authorList>
            <person name="Zhong Y."/>
            <person name="Chen Y."/>
            <person name="Zheng D."/>
            <person name="Pang J."/>
            <person name="Liu Y."/>
            <person name="Luo S."/>
            <person name="Meng S."/>
            <person name="Qian L."/>
            <person name="Wei D."/>
            <person name="Dai S."/>
            <person name="Zhou R."/>
        </authorList>
    </citation>
    <scope>NUCLEOTIDE SEQUENCE [LARGE SCALE GENOMIC DNA]</scope>
    <source>
        <strain evidence="1">BV-YZ2020</strain>
    </source>
</reference>
<sequence>MTLGLTTTELWASDQHAVESDSPLMVLWSYPPTPRQLAVTGVFFVSGVSFFTAGAYLSFVNIAPQQERVKARKEAIKNSLRKLIGD</sequence>
<accession>A0ACB9PTU8</accession>
<evidence type="ECO:0000313" key="2">
    <source>
        <dbReference type="Proteomes" id="UP000828941"/>
    </source>
</evidence>
<keyword evidence="2" id="KW-1185">Reference proteome</keyword>